<protein>
    <submittedName>
        <fullName evidence="1">Uncharacterized protein</fullName>
    </submittedName>
</protein>
<evidence type="ECO:0000313" key="1">
    <source>
        <dbReference type="EMBL" id="KAF6745823.1"/>
    </source>
</evidence>
<keyword evidence="2" id="KW-1185">Reference proteome</keyword>
<name>A0A8H6HHC1_9AGAR</name>
<organism evidence="1 2">
    <name type="scientific">Ephemerocybe angulata</name>
    <dbReference type="NCBI Taxonomy" id="980116"/>
    <lineage>
        <taxon>Eukaryota</taxon>
        <taxon>Fungi</taxon>
        <taxon>Dikarya</taxon>
        <taxon>Basidiomycota</taxon>
        <taxon>Agaricomycotina</taxon>
        <taxon>Agaricomycetes</taxon>
        <taxon>Agaricomycetidae</taxon>
        <taxon>Agaricales</taxon>
        <taxon>Agaricineae</taxon>
        <taxon>Psathyrellaceae</taxon>
        <taxon>Ephemerocybe</taxon>
    </lineage>
</organism>
<comment type="caution">
    <text evidence="1">The sequence shown here is derived from an EMBL/GenBank/DDBJ whole genome shotgun (WGS) entry which is preliminary data.</text>
</comment>
<reference evidence="1 2" key="1">
    <citation type="submission" date="2020-07" db="EMBL/GenBank/DDBJ databases">
        <title>Comparative genomics of pyrophilous fungi reveals a link between fire events and developmental genes.</title>
        <authorList>
            <consortium name="DOE Joint Genome Institute"/>
            <person name="Steindorff A.S."/>
            <person name="Carver A."/>
            <person name="Calhoun S."/>
            <person name="Stillman K."/>
            <person name="Liu H."/>
            <person name="Lipzen A."/>
            <person name="Pangilinan J."/>
            <person name="Labutti K."/>
            <person name="Bruns T.D."/>
            <person name="Grigoriev I.V."/>
        </authorList>
    </citation>
    <scope>NUCLEOTIDE SEQUENCE [LARGE SCALE GENOMIC DNA]</scope>
    <source>
        <strain evidence="1 2">CBS 144469</strain>
    </source>
</reference>
<evidence type="ECO:0000313" key="2">
    <source>
        <dbReference type="Proteomes" id="UP000521943"/>
    </source>
</evidence>
<sequence>MANIPIVNYAAFTLGLAHASNLLQPYFTNFQTTFGGVPDERGLTDMFLYDLAFTSRVNVQYGRSTTAQEAITGSDFAFTYLNGNNNNQENIILLQAKSFKNAHDGQDPVADFTYKSPNAADIQMNVLNNYITNLQNQHQNDHITGGYILYGTNGAIFVPIGTLITEYNNIALGHTPDQINEELSRLFWRDRAQYPLTGFF</sequence>
<dbReference type="OrthoDB" id="3277380at2759"/>
<dbReference type="EMBL" id="JACGCI010000099">
    <property type="protein sequence ID" value="KAF6745823.1"/>
    <property type="molecule type" value="Genomic_DNA"/>
</dbReference>
<proteinExistence type="predicted"/>
<accession>A0A8H6HHC1</accession>
<dbReference type="AlphaFoldDB" id="A0A8H6HHC1"/>
<gene>
    <name evidence="1" type="ORF">DFP72DRAFT_924282</name>
</gene>
<dbReference type="Proteomes" id="UP000521943">
    <property type="component" value="Unassembled WGS sequence"/>
</dbReference>